<protein>
    <submittedName>
        <fullName evidence="3">Putative outer membrane protein</fullName>
    </submittedName>
</protein>
<name>A0A7W4YW36_9HYPH</name>
<accession>A0A7W4YW36</accession>
<evidence type="ECO:0000256" key="1">
    <source>
        <dbReference type="SAM" id="SignalP"/>
    </source>
</evidence>
<comment type="caution">
    <text evidence="3">The sequence shown here is derived from an EMBL/GenBank/DDBJ whole genome shotgun (WGS) entry which is preliminary data.</text>
</comment>
<feature type="domain" description="DUF4142" evidence="2">
    <location>
        <begin position="190"/>
        <end position="266"/>
    </location>
</feature>
<dbReference type="Proteomes" id="UP000532010">
    <property type="component" value="Unassembled WGS sequence"/>
</dbReference>
<dbReference type="PANTHER" id="PTHR38593:SF1">
    <property type="entry name" value="BLR2558 PROTEIN"/>
    <property type="match status" value="1"/>
</dbReference>
<sequence>MKKYVALAALFASVSAAPASAQMVMGSQSYRMMAAQSDAFEIATSQLALERSRNPTVRRYAQQMIQDHSMTSQALNGGRPVYSANGQFIGGSLSGTLAGAGIGALVGGPVGAAVGAGIGATAGATAGAASSGSPGTAGGTATGALAGAGVGALVGGPVGAAVGAGVGATTGAAAGGAADVQATGSVTPIQLGVQLPPEKMAMLNQLASTSGPQFDRLYGQAQRMGHQEALALHSSYAQAGNDPSLRQFAASVVPHIEHHLQDARRLPGATARRR</sequence>
<dbReference type="PANTHER" id="PTHR38593">
    <property type="entry name" value="BLR2558 PROTEIN"/>
    <property type="match status" value="1"/>
</dbReference>
<proteinExistence type="predicted"/>
<feature type="domain" description="DUF4142" evidence="2">
    <location>
        <begin position="31"/>
        <end position="76"/>
    </location>
</feature>
<dbReference type="RefSeq" id="WP_183447427.1">
    <property type="nucleotide sequence ID" value="NZ_JACHWB010000001.1"/>
</dbReference>
<keyword evidence="1" id="KW-0732">Signal</keyword>
<keyword evidence="4" id="KW-1185">Reference proteome</keyword>
<dbReference type="AlphaFoldDB" id="A0A7W4YW36"/>
<feature type="chain" id="PRO_5030774947" evidence="1">
    <location>
        <begin position="22"/>
        <end position="274"/>
    </location>
</feature>
<evidence type="ECO:0000313" key="4">
    <source>
        <dbReference type="Proteomes" id="UP000532010"/>
    </source>
</evidence>
<dbReference type="Gene3D" id="1.20.1260.10">
    <property type="match status" value="1"/>
</dbReference>
<dbReference type="Pfam" id="PF13628">
    <property type="entry name" value="DUF4142"/>
    <property type="match status" value="2"/>
</dbReference>
<reference evidence="3 4" key="1">
    <citation type="submission" date="2020-08" db="EMBL/GenBank/DDBJ databases">
        <title>The Agave Microbiome: Exploring the role of microbial communities in plant adaptations to desert environments.</title>
        <authorList>
            <person name="Partida-Martinez L.P."/>
        </authorList>
    </citation>
    <scope>NUCLEOTIDE SEQUENCE [LARGE SCALE GENOMIC DNA]</scope>
    <source>
        <strain evidence="3 4">AT3.9</strain>
    </source>
</reference>
<organism evidence="3 4">
    <name type="scientific">Microvirga lupini</name>
    <dbReference type="NCBI Taxonomy" id="420324"/>
    <lineage>
        <taxon>Bacteria</taxon>
        <taxon>Pseudomonadati</taxon>
        <taxon>Pseudomonadota</taxon>
        <taxon>Alphaproteobacteria</taxon>
        <taxon>Hyphomicrobiales</taxon>
        <taxon>Methylobacteriaceae</taxon>
        <taxon>Microvirga</taxon>
    </lineage>
</organism>
<gene>
    <name evidence="3" type="ORF">FHR70_000864</name>
</gene>
<dbReference type="InterPro" id="IPR025419">
    <property type="entry name" value="DUF4142"/>
</dbReference>
<evidence type="ECO:0000259" key="2">
    <source>
        <dbReference type="Pfam" id="PF13628"/>
    </source>
</evidence>
<evidence type="ECO:0000313" key="3">
    <source>
        <dbReference type="EMBL" id="MBB3017824.1"/>
    </source>
</evidence>
<dbReference type="EMBL" id="JACHWB010000001">
    <property type="protein sequence ID" value="MBB3017824.1"/>
    <property type="molecule type" value="Genomic_DNA"/>
</dbReference>
<dbReference type="InterPro" id="IPR012347">
    <property type="entry name" value="Ferritin-like"/>
</dbReference>
<feature type="signal peptide" evidence="1">
    <location>
        <begin position="1"/>
        <end position="21"/>
    </location>
</feature>